<dbReference type="GeneID" id="20325758"/>
<sequence length="73" mass="8150">MPPDESTRAEIPPGSPSLDKGSGDADVGFEPRTFREGTPTPTTFQGVWFRRPEDDDSNHERPEMRLGLKPPKK</sequence>
<evidence type="ECO:0000256" key="1">
    <source>
        <dbReference type="SAM" id="MobiDB-lite"/>
    </source>
</evidence>
<keyword evidence="3" id="KW-1185">Reference proteome</keyword>
<dbReference type="KEGG" id="ovi:T265_11590"/>
<dbReference type="EMBL" id="KL597151">
    <property type="protein sequence ID" value="KER19710.1"/>
    <property type="molecule type" value="Genomic_DNA"/>
</dbReference>
<feature type="compositionally biased region" description="Basic and acidic residues" evidence="1">
    <location>
        <begin position="50"/>
        <end position="66"/>
    </location>
</feature>
<evidence type="ECO:0000313" key="2">
    <source>
        <dbReference type="EMBL" id="KER19710.1"/>
    </source>
</evidence>
<proteinExistence type="predicted"/>
<evidence type="ECO:0000313" key="3">
    <source>
        <dbReference type="Proteomes" id="UP000054324"/>
    </source>
</evidence>
<dbReference type="AlphaFoldDB" id="A0A074Z909"/>
<reference evidence="2 3" key="1">
    <citation type="submission" date="2013-11" db="EMBL/GenBank/DDBJ databases">
        <title>Opisthorchis viverrini - life in the bile duct.</title>
        <authorList>
            <person name="Young N.D."/>
            <person name="Nagarajan N."/>
            <person name="Lin S.J."/>
            <person name="Korhonen P.K."/>
            <person name="Jex A.R."/>
            <person name="Hall R.S."/>
            <person name="Safavi-Hemami H."/>
            <person name="Kaewkong W."/>
            <person name="Bertrand D."/>
            <person name="Gao S."/>
            <person name="Seet Q."/>
            <person name="Wongkham S."/>
            <person name="Teh B.T."/>
            <person name="Wongkham C."/>
            <person name="Intapan P.M."/>
            <person name="Maleewong W."/>
            <person name="Yang X."/>
            <person name="Hu M."/>
            <person name="Wang Z."/>
            <person name="Hofmann A."/>
            <person name="Sternberg P.W."/>
            <person name="Tan P."/>
            <person name="Wang J."/>
            <person name="Gasser R.B."/>
        </authorList>
    </citation>
    <scope>NUCLEOTIDE SEQUENCE [LARGE SCALE GENOMIC DNA]</scope>
</reference>
<dbReference type="Proteomes" id="UP000054324">
    <property type="component" value="Unassembled WGS sequence"/>
</dbReference>
<accession>A0A074Z909</accession>
<organism evidence="2 3">
    <name type="scientific">Opisthorchis viverrini</name>
    <name type="common">Southeast Asian liver fluke</name>
    <dbReference type="NCBI Taxonomy" id="6198"/>
    <lineage>
        <taxon>Eukaryota</taxon>
        <taxon>Metazoa</taxon>
        <taxon>Spiralia</taxon>
        <taxon>Lophotrochozoa</taxon>
        <taxon>Platyhelminthes</taxon>
        <taxon>Trematoda</taxon>
        <taxon>Digenea</taxon>
        <taxon>Opisthorchiida</taxon>
        <taxon>Opisthorchiata</taxon>
        <taxon>Opisthorchiidae</taxon>
        <taxon>Opisthorchis</taxon>
    </lineage>
</organism>
<protein>
    <submittedName>
        <fullName evidence="2">Uncharacterized protein</fullName>
    </submittedName>
</protein>
<dbReference type="CTD" id="20325758"/>
<gene>
    <name evidence="2" type="ORF">T265_11590</name>
</gene>
<dbReference type="RefSeq" id="XP_009176545.1">
    <property type="nucleotide sequence ID" value="XM_009178281.1"/>
</dbReference>
<name>A0A074Z909_OPIVI</name>
<feature type="region of interest" description="Disordered" evidence="1">
    <location>
        <begin position="1"/>
        <end position="73"/>
    </location>
</feature>